<gene>
    <name evidence="4" type="ORF">F8M41_016794</name>
</gene>
<dbReference type="GO" id="GO:0016705">
    <property type="term" value="F:oxidoreductase activity, acting on paired donors, with incorporation or reduction of molecular oxygen"/>
    <property type="evidence" value="ECO:0007669"/>
    <property type="project" value="InterPro"/>
</dbReference>
<dbReference type="OrthoDB" id="1470350at2759"/>
<keyword evidence="3" id="KW-0349">Heme</keyword>
<dbReference type="InterPro" id="IPR036396">
    <property type="entry name" value="Cyt_P450_sf"/>
</dbReference>
<keyword evidence="2 3" id="KW-0408">Iron</keyword>
<dbReference type="AlphaFoldDB" id="A0A8H4AP77"/>
<reference evidence="4 5" key="1">
    <citation type="journal article" date="2019" name="Environ. Microbiol.">
        <title>At the nexus of three kingdoms: the genome of the mycorrhizal fungus Gigaspora margarita provides insights into plant, endobacterial and fungal interactions.</title>
        <authorList>
            <person name="Venice F."/>
            <person name="Ghignone S."/>
            <person name="Salvioli di Fossalunga A."/>
            <person name="Amselem J."/>
            <person name="Novero M."/>
            <person name="Xianan X."/>
            <person name="Sedzielewska Toro K."/>
            <person name="Morin E."/>
            <person name="Lipzen A."/>
            <person name="Grigoriev I.V."/>
            <person name="Henrissat B."/>
            <person name="Martin F.M."/>
            <person name="Bonfante P."/>
        </authorList>
    </citation>
    <scope>NUCLEOTIDE SEQUENCE [LARGE SCALE GENOMIC DNA]</scope>
    <source>
        <strain evidence="4 5">BEG34</strain>
    </source>
</reference>
<evidence type="ECO:0000256" key="3">
    <source>
        <dbReference type="RuleBase" id="RU000461"/>
    </source>
</evidence>
<keyword evidence="1 3" id="KW-0479">Metal-binding</keyword>
<evidence type="ECO:0000256" key="2">
    <source>
        <dbReference type="ARBA" id="ARBA00023004"/>
    </source>
</evidence>
<comment type="caution">
    <text evidence="4">The sequence shown here is derived from an EMBL/GenBank/DDBJ whole genome shotgun (WGS) entry which is preliminary data.</text>
</comment>
<dbReference type="PANTHER" id="PTHR24301:SF2">
    <property type="entry name" value="THROMBOXANE-A SYNTHASE"/>
    <property type="match status" value="1"/>
</dbReference>
<keyword evidence="3" id="KW-0503">Monooxygenase</keyword>
<accession>A0A8H4AP77</accession>
<dbReference type="Proteomes" id="UP000439903">
    <property type="component" value="Unassembled WGS sequence"/>
</dbReference>
<evidence type="ECO:0000256" key="1">
    <source>
        <dbReference type="ARBA" id="ARBA00022723"/>
    </source>
</evidence>
<comment type="similarity">
    <text evidence="3">Belongs to the cytochrome P450 family.</text>
</comment>
<dbReference type="PROSITE" id="PS00086">
    <property type="entry name" value="CYTOCHROME_P450"/>
    <property type="match status" value="1"/>
</dbReference>
<proteinExistence type="inferred from homology"/>
<sequence>MFVIYYVCQNPHVKQKLFDEIDSVFPDSLDKLCITADHLARLKYCEAIIKETSRITSVTPVSKRIASAECEVAGFYLQNNWNELNDDLRNFDKENKKSIHDKNKYLLVIFGGGLRICPGRKLAMINNLSFMALMFKKYDVELVDMETPLKTHTRIVTNCLELKIKIKPRKSYCNYNLLFT</sequence>
<dbReference type="SUPFAM" id="SSF48264">
    <property type="entry name" value="Cytochrome P450"/>
    <property type="match status" value="1"/>
</dbReference>
<dbReference type="PRINTS" id="PR00385">
    <property type="entry name" value="P450"/>
</dbReference>
<dbReference type="GO" id="GO:0020037">
    <property type="term" value="F:heme binding"/>
    <property type="evidence" value="ECO:0007669"/>
    <property type="project" value="InterPro"/>
</dbReference>
<dbReference type="EMBL" id="WTPW01000371">
    <property type="protein sequence ID" value="KAF0518624.1"/>
    <property type="molecule type" value="Genomic_DNA"/>
</dbReference>
<dbReference type="PANTHER" id="PTHR24301">
    <property type="entry name" value="THROMBOXANE-A SYNTHASE"/>
    <property type="match status" value="1"/>
</dbReference>
<name>A0A8H4AP77_GIGMA</name>
<organism evidence="4 5">
    <name type="scientific">Gigaspora margarita</name>
    <dbReference type="NCBI Taxonomy" id="4874"/>
    <lineage>
        <taxon>Eukaryota</taxon>
        <taxon>Fungi</taxon>
        <taxon>Fungi incertae sedis</taxon>
        <taxon>Mucoromycota</taxon>
        <taxon>Glomeromycotina</taxon>
        <taxon>Glomeromycetes</taxon>
        <taxon>Diversisporales</taxon>
        <taxon>Gigasporaceae</taxon>
        <taxon>Gigaspora</taxon>
    </lineage>
</organism>
<dbReference type="Gene3D" id="1.10.630.10">
    <property type="entry name" value="Cytochrome P450"/>
    <property type="match status" value="1"/>
</dbReference>
<keyword evidence="3" id="KW-0560">Oxidoreductase</keyword>
<dbReference type="InterPro" id="IPR001128">
    <property type="entry name" value="Cyt_P450"/>
</dbReference>
<protein>
    <submittedName>
        <fullName evidence="4">Cytochrome P450</fullName>
    </submittedName>
</protein>
<keyword evidence="5" id="KW-1185">Reference proteome</keyword>
<dbReference type="GO" id="GO:0004497">
    <property type="term" value="F:monooxygenase activity"/>
    <property type="evidence" value="ECO:0007669"/>
    <property type="project" value="UniProtKB-KW"/>
</dbReference>
<dbReference type="GO" id="GO:0005506">
    <property type="term" value="F:iron ion binding"/>
    <property type="evidence" value="ECO:0007669"/>
    <property type="project" value="InterPro"/>
</dbReference>
<evidence type="ECO:0000313" key="4">
    <source>
        <dbReference type="EMBL" id="KAF0518624.1"/>
    </source>
</evidence>
<dbReference type="InterPro" id="IPR017972">
    <property type="entry name" value="Cyt_P450_CS"/>
</dbReference>
<dbReference type="Pfam" id="PF00067">
    <property type="entry name" value="p450"/>
    <property type="match status" value="2"/>
</dbReference>
<evidence type="ECO:0000313" key="5">
    <source>
        <dbReference type="Proteomes" id="UP000439903"/>
    </source>
</evidence>